<sequence>MIYNLLGLLAFLAVCFAMGFGLNYLMHRIALWRGWYTEPLKPSRTITAIEKVIDRLEE</sequence>
<dbReference type="EMBL" id="MF668286">
    <property type="protein sequence ID" value="ASZ74846.1"/>
    <property type="molecule type" value="Genomic_DNA"/>
</dbReference>
<accession>A0A2D1A3X2</accession>
<reference evidence="2" key="1">
    <citation type="submission" date="2017-08" db="EMBL/GenBank/DDBJ databases">
        <authorList>
            <person name="de Groot N.N."/>
        </authorList>
    </citation>
    <scope>NUCLEOTIDE SEQUENCE [LARGE SCALE GENOMIC DNA]</scope>
</reference>
<dbReference type="Proteomes" id="UP000231419">
    <property type="component" value="Segment"/>
</dbReference>
<evidence type="ECO:0000313" key="1">
    <source>
        <dbReference type="EMBL" id="ASZ74846.1"/>
    </source>
</evidence>
<keyword evidence="2" id="KW-1185">Reference proteome</keyword>
<protein>
    <submittedName>
        <fullName evidence="1">Uncharacterized protein</fullName>
    </submittedName>
</protein>
<proteinExistence type="predicted"/>
<organism evidence="1 2">
    <name type="scientific">Rhodococcus phage Trina</name>
    <dbReference type="NCBI Taxonomy" id="2027905"/>
    <lineage>
        <taxon>Viruses</taxon>
        <taxon>Duplodnaviria</taxon>
        <taxon>Heunggongvirae</taxon>
        <taxon>Uroviricota</taxon>
        <taxon>Caudoviricetes</taxon>
        <taxon>Trinavirus</taxon>
        <taxon>Trinavirus trina</taxon>
    </lineage>
</organism>
<name>A0A2D1A3X2_9CAUD</name>
<gene>
    <name evidence="1" type="ORF">SEA_TRINA_29</name>
</gene>
<evidence type="ECO:0000313" key="2">
    <source>
        <dbReference type="Proteomes" id="UP000231419"/>
    </source>
</evidence>